<sequence length="188" mass="21564">PNLPDYDARVRRWHLKRAAKLQLQGIDNRIAKILGVDPAAEKYASRQKELDNELQRDMAPVRKRYEKGVRWQRDVDFHANPLSSWSSDTATAFRFTGSGRAEQTYSAMAYAEVPVERILSNPFTGMGCLGEREFVMTGGEMPIFVKVLRRVQSKHLKHQWSDAHAWLTAEDEFSGTEKVRQPPSEAFE</sequence>
<feature type="non-terminal residue" evidence="1">
    <location>
        <position position="1"/>
    </location>
</feature>
<reference evidence="1" key="1">
    <citation type="journal article" date="2014" name="Front. Microbiol.">
        <title>High frequency of phylogenetically diverse reductive dehalogenase-homologous genes in deep subseafloor sedimentary metagenomes.</title>
        <authorList>
            <person name="Kawai M."/>
            <person name="Futagami T."/>
            <person name="Toyoda A."/>
            <person name="Takaki Y."/>
            <person name="Nishi S."/>
            <person name="Hori S."/>
            <person name="Arai W."/>
            <person name="Tsubouchi T."/>
            <person name="Morono Y."/>
            <person name="Uchiyama I."/>
            <person name="Ito T."/>
            <person name="Fujiyama A."/>
            <person name="Inagaki F."/>
            <person name="Takami H."/>
        </authorList>
    </citation>
    <scope>NUCLEOTIDE SEQUENCE</scope>
    <source>
        <strain evidence="1">Expedition CK06-06</strain>
    </source>
</reference>
<organism evidence="1">
    <name type="scientific">marine sediment metagenome</name>
    <dbReference type="NCBI Taxonomy" id="412755"/>
    <lineage>
        <taxon>unclassified sequences</taxon>
        <taxon>metagenomes</taxon>
        <taxon>ecological metagenomes</taxon>
    </lineage>
</organism>
<dbReference type="EMBL" id="BARS01016430">
    <property type="protein sequence ID" value="GAF87211.1"/>
    <property type="molecule type" value="Genomic_DNA"/>
</dbReference>
<accession>X0TIW2</accession>
<protein>
    <submittedName>
        <fullName evidence="1">Uncharacterized protein</fullName>
    </submittedName>
</protein>
<comment type="caution">
    <text evidence="1">The sequence shown here is derived from an EMBL/GenBank/DDBJ whole genome shotgun (WGS) entry which is preliminary data.</text>
</comment>
<proteinExistence type="predicted"/>
<name>X0TIW2_9ZZZZ</name>
<dbReference type="AlphaFoldDB" id="X0TIW2"/>
<gene>
    <name evidence="1" type="ORF">S01H1_27046</name>
</gene>
<evidence type="ECO:0000313" key="1">
    <source>
        <dbReference type="EMBL" id="GAF87211.1"/>
    </source>
</evidence>